<dbReference type="AlphaFoldDB" id="A0A0W0SMM1"/>
<protein>
    <recommendedName>
        <fullName evidence="3">HEXXH motif domain protein</fullName>
    </recommendedName>
</protein>
<gene>
    <name evidence="1" type="ORF">Ldro_2764</name>
</gene>
<dbReference type="NCBIfam" id="TIGR04267">
    <property type="entry name" value="mod_HExxH"/>
    <property type="match status" value="1"/>
</dbReference>
<dbReference type="InterPro" id="IPR026337">
    <property type="entry name" value="AKG_HExxH"/>
</dbReference>
<dbReference type="Proteomes" id="UP000054736">
    <property type="component" value="Unassembled WGS sequence"/>
</dbReference>
<reference evidence="1 2" key="1">
    <citation type="submission" date="2015-11" db="EMBL/GenBank/DDBJ databases">
        <title>Genomic analysis of 38 Legionella species identifies large and diverse effector repertoires.</title>
        <authorList>
            <person name="Burstein D."/>
            <person name="Amaro F."/>
            <person name="Zusman T."/>
            <person name="Lifshitz Z."/>
            <person name="Cohen O."/>
            <person name="Gilbert J.A."/>
            <person name="Pupko T."/>
            <person name="Shuman H.A."/>
            <person name="Segal G."/>
        </authorList>
    </citation>
    <scope>NUCLEOTIDE SEQUENCE [LARGE SCALE GENOMIC DNA]</scope>
    <source>
        <strain evidence="1 2">ATCC 700990</strain>
    </source>
</reference>
<sequence>MDNYLVEPNPNQTGAVILHQLFREKLKNSFIVLIQECARVFHQSFQQQLDFINNLIVAKKFSSHIYSNYYSLLAFMVKNERQSCKKLCEDLCALLSREELYVSGINIINFQNREWEINFLNDILNQGNQGVYNCISDGNFELNKSHLSQALEQIKLSSNDMYYEIMDHLNLIELVEGVFHIYSGSSVKYLGALPVALPPQSINPIYYYFDVIIHEGSHQHLNILMGLDPIVLNKADQTFISPARKVPRPMKGIFHAHFVFYRLILMYKMAYNYFDTRDNKTEQENNHLDDRRIKELPWDFNLRLSAYQHKFKEGEIIIREHAQLTEAGWELFNNMSRNFKTQLE</sequence>
<organism evidence="1 2">
    <name type="scientific">Legionella drozanskii LLAP-1</name>
    <dbReference type="NCBI Taxonomy" id="1212489"/>
    <lineage>
        <taxon>Bacteria</taxon>
        <taxon>Pseudomonadati</taxon>
        <taxon>Pseudomonadota</taxon>
        <taxon>Gammaproteobacteria</taxon>
        <taxon>Legionellales</taxon>
        <taxon>Legionellaceae</taxon>
        <taxon>Legionella</taxon>
    </lineage>
</organism>
<evidence type="ECO:0000313" key="1">
    <source>
        <dbReference type="EMBL" id="KTC84600.1"/>
    </source>
</evidence>
<name>A0A0W0SMM1_9GAMM</name>
<evidence type="ECO:0008006" key="3">
    <source>
        <dbReference type="Google" id="ProtNLM"/>
    </source>
</evidence>
<dbReference type="RefSeq" id="WP_058497038.1">
    <property type="nucleotide sequence ID" value="NZ_CAAAIU010000004.1"/>
</dbReference>
<accession>A0A0W0SMM1</accession>
<dbReference type="PATRIC" id="fig|1212489.4.peg.2916"/>
<proteinExistence type="predicted"/>
<evidence type="ECO:0000313" key="2">
    <source>
        <dbReference type="Proteomes" id="UP000054736"/>
    </source>
</evidence>
<dbReference type="OrthoDB" id="5651686at2"/>
<comment type="caution">
    <text evidence="1">The sequence shown here is derived from an EMBL/GenBank/DDBJ whole genome shotgun (WGS) entry which is preliminary data.</text>
</comment>
<keyword evidence="2" id="KW-1185">Reference proteome</keyword>
<dbReference type="EMBL" id="LNXY01000031">
    <property type="protein sequence ID" value="KTC84600.1"/>
    <property type="molecule type" value="Genomic_DNA"/>
</dbReference>
<dbReference type="STRING" id="1212489.Ldro_2764"/>